<comment type="caution">
    <text evidence="2">The sequence shown here is derived from an EMBL/GenBank/DDBJ whole genome shotgun (WGS) entry which is preliminary data.</text>
</comment>
<gene>
    <name evidence="2" type="ORF">Slati_3830500</name>
</gene>
<dbReference type="EMBL" id="JACGWN010000014">
    <property type="protein sequence ID" value="KAL0405166.1"/>
    <property type="molecule type" value="Genomic_DNA"/>
</dbReference>
<sequence length="82" mass="9487">MALKIRSTSGEELLVRFTYERLPNFRFLCGRLGHIDKYCAVRFEEGYCKLGEAAPYGPWMRAPVPTRGRSQGLPEWRKSTPH</sequence>
<name>A0AAW2TND8_9LAMI</name>
<proteinExistence type="predicted"/>
<dbReference type="InterPro" id="IPR025836">
    <property type="entry name" value="Zn_knuckle_CX2CX4HX4C"/>
</dbReference>
<dbReference type="Pfam" id="PF14392">
    <property type="entry name" value="zf-CCHC_4"/>
    <property type="match status" value="1"/>
</dbReference>
<feature type="domain" description="Zinc knuckle CX2CX4HX4C" evidence="1">
    <location>
        <begin position="4"/>
        <end position="40"/>
    </location>
</feature>
<dbReference type="AlphaFoldDB" id="A0AAW2TND8"/>
<accession>A0AAW2TND8</accession>
<protein>
    <recommendedName>
        <fullName evidence="1">Zinc knuckle CX2CX4HX4C domain-containing protein</fullName>
    </recommendedName>
</protein>
<reference evidence="2" key="1">
    <citation type="submission" date="2020-06" db="EMBL/GenBank/DDBJ databases">
        <authorList>
            <person name="Li T."/>
            <person name="Hu X."/>
            <person name="Zhang T."/>
            <person name="Song X."/>
            <person name="Zhang H."/>
            <person name="Dai N."/>
            <person name="Sheng W."/>
            <person name="Hou X."/>
            <person name="Wei L."/>
        </authorList>
    </citation>
    <scope>NUCLEOTIDE SEQUENCE</scope>
    <source>
        <strain evidence="2">KEN1</strain>
        <tissue evidence="2">Leaf</tissue>
    </source>
</reference>
<evidence type="ECO:0000259" key="1">
    <source>
        <dbReference type="Pfam" id="PF14392"/>
    </source>
</evidence>
<organism evidence="2">
    <name type="scientific">Sesamum latifolium</name>
    <dbReference type="NCBI Taxonomy" id="2727402"/>
    <lineage>
        <taxon>Eukaryota</taxon>
        <taxon>Viridiplantae</taxon>
        <taxon>Streptophyta</taxon>
        <taxon>Embryophyta</taxon>
        <taxon>Tracheophyta</taxon>
        <taxon>Spermatophyta</taxon>
        <taxon>Magnoliopsida</taxon>
        <taxon>eudicotyledons</taxon>
        <taxon>Gunneridae</taxon>
        <taxon>Pentapetalae</taxon>
        <taxon>asterids</taxon>
        <taxon>lamiids</taxon>
        <taxon>Lamiales</taxon>
        <taxon>Pedaliaceae</taxon>
        <taxon>Sesamum</taxon>
    </lineage>
</organism>
<reference evidence="2" key="2">
    <citation type="journal article" date="2024" name="Plant">
        <title>Genomic evolution and insights into agronomic trait innovations of Sesamum species.</title>
        <authorList>
            <person name="Miao H."/>
            <person name="Wang L."/>
            <person name="Qu L."/>
            <person name="Liu H."/>
            <person name="Sun Y."/>
            <person name="Le M."/>
            <person name="Wang Q."/>
            <person name="Wei S."/>
            <person name="Zheng Y."/>
            <person name="Lin W."/>
            <person name="Duan Y."/>
            <person name="Cao H."/>
            <person name="Xiong S."/>
            <person name="Wang X."/>
            <person name="Wei L."/>
            <person name="Li C."/>
            <person name="Ma Q."/>
            <person name="Ju M."/>
            <person name="Zhao R."/>
            <person name="Li G."/>
            <person name="Mu C."/>
            <person name="Tian Q."/>
            <person name="Mei H."/>
            <person name="Zhang T."/>
            <person name="Gao T."/>
            <person name="Zhang H."/>
        </authorList>
    </citation>
    <scope>NUCLEOTIDE SEQUENCE</scope>
    <source>
        <strain evidence="2">KEN1</strain>
    </source>
</reference>
<evidence type="ECO:0000313" key="2">
    <source>
        <dbReference type="EMBL" id="KAL0405166.1"/>
    </source>
</evidence>